<dbReference type="EnsemblPlants" id="KQL30449">
    <property type="protein sequence ID" value="KQL30449"/>
    <property type="gene ID" value="SETIT_020319mg"/>
</dbReference>
<evidence type="ECO:0000313" key="1">
    <source>
        <dbReference type="EnsemblPlants" id="KQL30449"/>
    </source>
</evidence>
<dbReference type="Proteomes" id="UP000004995">
    <property type="component" value="Unassembled WGS sequence"/>
</dbReference>
<dbReference type="HOGENOM" id="CLU_3393048_0_0_1"/>
<dbReference type="EMBL" id="AGNK02000429">
    <property type="status" value="NOT_ANNOTATED_CDS"/>
    <property type="molecule type" value="Genomic_DNA"/>
</dbReference>
<name>K3Z1A1_SETIT</name>
<organism evidence="1 2">
    <name type="scientific">Setaria italica</name>
    <name type="common">Foxtail millet</name>
    <name type="synonym">Panicum italicum</name>
    <dbReference type="NCBI Taxonomy" id="4555"/>
    <lineage>
        <taxon>Eukaryota</taxon>
        <taxon>Viridiplantae</taxon>
        <taxon>Streptophyta</taxon>
        <taxon>Embryophyta</taxon>
        <taxon>Tracheophyta</taxon>
        <taxon>Spermatophyta</taxon>
        <taxon>Magnoliopsida</taxon>
        <taxon>Liliopsida</taxon>
        <taxon>Poales</taxon>
        <taxon>Poaceae</taxon>
        <taxon>PACMAD clade</taxon>
        <taxon>Panicoideae</taxon>
        <taxon>Panicodae</taxon>
        <taxon>Paniceae</taxon>
        <taxon>Cenchrinae</taxon>
        <taxon>Setaria</taxon>
    </lineage>
</organism>
<protein>
    <submittedName>
        <fullName evidence="1">Uncharacterized protein</fullName>
    </submittedName>
</protein>
<evidence type="ECO:0000313" key="2">
    <source>
        <dbReference type="Proteomes" id="UP000004995"/>
    </source>
</evidence>
<accession>K3Z1A1</accession>
<keyword evidence="2" id="KW-1185">Reference proteome</keyword>
<reference evidence="1" key="2">
    <citation type="submission" date="2018-08" db="UniProtKB">
        <authorList>
            <consortium name="EnsemblPlants"/>
        </authorList>
    </citation>
    <scope>IDENTIFICATION</scope>
    <source>
        <strain evidence="1">Yugu1</strain>
    </source>
</reference>
<sequence>MHYRIVKESCIVCMQKYKSQEYYLILRVTVLG</sequence>
<dbReference type="InParanoid" id="K3Z1A1"/>
<dbReference type="AlphaFoldDB" id="K3Z1A1"/>
<proteinExistence type="predicted"/>
<dbReference type="Gramene" id="KQL30449">
    <property type="protein sequence ID" value="KQL30449"/>
    <property type="gene ID" value="SETIT_020319mg"/>
</dbReference>
<reference evidence="2" key="1">
    <citation type="journal article" date="2012" name="Nat. Biotechnol.">
        <title>Reference genome sequence of the model plant Setaria.</title>
        <authorList>
            <person name="Bennetzen J.L."/>
            <person name="Schmutz J."/>
            <person name="Wang H."/>
            <person name="Percifield R."/>
            <person name="Hawkins J."/>
            <person name="Pontaroli A.C."/>
            <person name="Estep M."/>
            <person name="Feng L."/>
            <person name="Vaughn J.N."/>
            <person name="Grimwood J."/>
            <person name="Jenkins J."/>
            <person name="Barry K."/>
            <person name="Lindquist E."/>
            <person name="Hellsten U."/>
            <person name="Deshpande S."/>
            <person name="Wang X."/>
            <person name="Wu X."/>
            <person name="Mitros T."/>
            <person name="Triplett J."/>
            <person name="Yang X."/>
            <person name="Ye C.Y."/>
            <person name="Mauro-Herrera M."/>
            <person name="Wang L."/>
            <person name="Li P."/>
            <person name="Sharma M."/>
            <person name="Sharma R."/>
            <person name="Ronald P.C."/>
            <person name="Panaud O."/>
            <person name="Kellogg E.A."/>
            <person name="Brutnell T.P."/>
            <person name="Doust A.N."/>
            <person name="Tuskan G.A."/>
            <person name="Rokhsar D."/>
            <person name="Devos K.M."/>
        </authorList>
    </citation>
    <scope>NUCLEOTIDE SEQUENCE [LARGE SCALE GENOMIC DNA]</scope>
    <source>
        <strain evidence="2">cv. Yugu1</strain>
    </source>
</reference>